<evidence type="ECO:0000313" key="3">
    <source>
        <dbReference type="Proteomes" id="UP001501791"/>
    </source>
</evidence>
<protein>
    <submittedName>
        <fullName evidence="2">Uncharacterized protein</fullName>
    </submittedName>
</protein>
<organism evidence="2 3">
    <name type="scientific">Brevibacterium picturae</name>
    <dbReference type="NCBI Taxonomy" id="260553"/>
    <lineage>
        <taxon>Bacteria</taxon>
        <taxon>Bacillati</taxon>
        <taxon>Actinomycetota</taxon>
        <taxon>Actinomycetes</taxon>
        <taxon>Micrococcales</taxon>
        <taxon>Brevibacteriaceae</taxon>
        <taxon>Brevibacterium</taxon>
    </lineage>
</organism>
<evidence type="ECO:0000313" key="2">
    <source>
        <dbReference type="EMBL" id="GAA1547188.1"/>
    </source>
</evidence>
<reference evidence="2 3" key="1">
    <citation type="journal article" date="2019" name="Int. J. Syst. Evol. Microbiol.">
        <title>The Global Catalogue of Microorganisms (GCM) 10K type strain sequencing project: providing services to taxonomists for standard genome sequencing and annotation.</title>
        <authorList>
            <consortium name="The Broad Institute Genomics Platform"/>
            <consortium name="The Broad Institute Genome Sequencing Center for Infectious Disease"/>
            <person name="Wu L."/>
            <person name="Ma J."/>
        </authorList>
    </citation>
    <scope>NUCLEOTIDE SEQUENCE [LARGE SCALE GENOMIC DNA]</scope>
    <source>
        <strain evidence="2 3">JCM 13319</strain>
    </source>
</reference>
<proteinExistence type="predicted"/>
<evidence type="ECO:0000256" key="1">
    <source>
        <dbReference type="SAM" id="MobiDB-lite"/>
    </source>
</evidence>
<gene>
    <name evidence="2" type="ORF">GCM10009691_22050</name>
</gene>
<dbReference type="Proteomes" id="UP001501791">
    <property type="component" value="Unassembled WGS sequence"/>
</dbReference>
<comment type="caution">
    <text evidence="2">The sequence shown here is derived from an EMBL/GenBank/DDBJ whole genome shotgun (WGS) entry which is preliminary data.</text>
</comment>
<sequence>MAEARGQHSFELDPRTVSRHPHTVRNGLTAHLTTGRRQTHCNRHGFLVIELQGWQIRRLPQVVSPITASPTANRIVERLQPLDVSAQSTRLHTQAFAQFPGLPPPSRLEERE</sequence>
<feature type="compositionally biased region" description="Basic and acidic residues" evidence="1">
    <location>
        <begin position="1"/>
        <end position="16"/>
    </location>
</feature>
<dbReference type="EMBL" id="BAAALY010000010">
    <property type="protein sequence ID" value="GAA1547188.1"/>
    <property type="molecule type" value="Genomic_DNA"/>
</dbReference>
<keyword evidence="3" id="KW-1185">Reference proteome</keyword>
<feature type="region of interest" description="Disordered" evidence="1">
    <location>
        <begin position="1"/>
        <end position="23"/>
    </location>
</feature>
<name>A0ABN2BTF6_9MICO</name>
<accession>A0ABN2BTF6</accession>